<name>A0A1I7WPQ3_HETBA</name>
<reference evidence="2" key="1">
    <citation type="submission" date="2016-11" db="UniProtKB">
        <authorList>
            <consortium name="WormBaseParasite"/>
        </authorList>
    </citation>
    <scope>IDENTIFICATION</scope>
</reference>
<dbReference type="AlphaFoldDB" id="A0A1I7WPQ3"/>
<evidence type="ECO:0000313" key="1">
    <source>
        <dbReference type="Proteomes" id="UP000095283"/>
    </source>
</evidence>
<dbReference type="Proteomes" id="UP000095283">
    <property type="component" value="Unplaced"/>
</dbReference>
<protein>
    <submittedName>
        <fullName evidence="2">DDE_Tnp_1_7 domain-containing protein</fullName>
    </submittedName>
</protein>
<proteinExistence type="predicted"/>
<dbReference type="WBParaSite" id="Hba_07145">
    <property type="protein sequence ID" value="Hba_07145"/>
    <property type="gene ID" value="Hba_07145"/>
</dbReference>
<keyword evidence="1" id="KW-1185">Reference proteome</keyword>
<sequence>MVCSRDIFSFILNKYTEYMYYGKYTFIAMNEYGSDYCVIYIKMKIADATPESRVSGHPLPELMCLTDGKETNNGEQLSQYKLAYKSGILSLFRLNTFRNTFKQLIKLNLKAVIQLWKSNSGYLDGKVTLQKKTRKKSITRVCKIYLP</sequence>
<organism evidence="1 2">
    <name type="scientific">Heterorhabditis bacteriophora</name>
    <name type="common">Entomopathogenic nematode worm</name>
    <dbReference type="NCBI Taxonomy" id="37862"/>
    <lineage>
        <taxon>Eukaryota</taxon>
        <taxon>Metazoa</taxon>
        <taxon>Ecdysozoa</taxon>
        <taxon>Nematoda</taxon>
        <taxon>Chromadorea</taxon>
        <taxon>Rhabditida</taxon>
        <taxon>Rhabditina</taxon>
        <taxon>Rhabditomorpha</taxon>
        <taxon>Strongyloidea</taxon>
        <taxon>Heterorhabditidae</taxon>
        <taxon>Heterorhabditis</taxon>
    </lineage>
</organism>
<accession>A0A1I7WPQ3</accession>
<evidence type="ECO:0000313" key="2">
    <source>
        <dbReference type="WBParaSite" id="Hba_07145"/>
    </source>
</evidence>